<proteinExistence type="predicted"/>
<dbReference type="OMA" id="GHMFHHS"/>
<dbReference type="GO" id="GO:0016567">
    <property type="term" value="P:protein ubiquitination"/>
    <property type="evidence" value="ECO:0007669"/>
    <property type="project" value="TreeGrafter"/>
</dbReference>
<dbReference type="InterPro" id="IPR013083">
    <property type="entry name" value="Znf_RING/FYVE/PHD"/>
</dbReference>
<dbReference type="EMBL" id="KK117782">
    <property type="protein sequence ID" value="KFM71411.1"/>
    <property type="molecule type" value="Genomic_DNA"/>
</dbReference>
<keyword evidence="2 4" id="KW-0863">Zinc-finger</keyword>
<dbReference type="PANTHER" id="PTHR46569:SF1">
    <property type="entry name" value="E3 UBIQUITIN-PROTEIN LIGASE RFWD3-RELATED"/>
    <property type="match status" value="1"/>
</dbReference>
<gene>
    <name evidence="8" type="ORF">X975_26347</name>
</gene>
<evidence type="ECO:0000256" key="4">
    <source>
        <dbReference type="PROSITE-ProRule" id="PRU00175"/>
    </source>
</evidence>
<dbReference type="SMART" id="SM00184">
    <property type="entry name" value="RING"/>
    <property type="match status" value="1"/>
</dbReference>
<dbReference type="SUPFAM" id="SSF57850">
    <property type="entry name" value="RING/U-box"/>
    <property type="match status" value="1"/>
</dbReference>
<dbReference type="AlphaFoldDB" id="A0A087U222"/>
<keyword evidence="9" id="KW-1185">Reference proteome</keyword>
<dbReference type="InterPro" id="IPR052639">
    <property type="entry name" value="TRAIP_ubiq-protein_ligase"/>
</dbReference>
<dbReference type="PROSITE" id="PS50089">
    <property type="entry name" value="ZF_RING_2"/>
    <property type="match status" value="1"/>
</dbReference>
<dbReference type="Pfam" id="PF13639">
    <property type="entry name" value="zf-RING_2"/>
    <property type="match status" value="1"/>
</dbReference>
<evidence type="ECO:0000256" key="1">
    <source>
        <dbReference type="ARBA" id="ARBA00022723"/>
    </source>
</evidence>
<reference evidence="8 9" key="1">
    <citation type="submission" date="2013-11" db="EMBL/GenBank/DDBJ databases">
        <title>Genome sequencing of Stegodyphus mimosarum.</title>
        <authorList>
            <person name="Bechsgaard J."/>
        </authorList>
    </citation>
    <scope>NUCLEOTIDE SEQUENCE [LARGE SCALE GENOMIC DNA]</scope>
</reference>
<feature type="non-terminal residue" evidence="8">
    <location>
        <position position="366"/>
    </location>
</feature>
<feature type="domain" description="RING-type" evidence="7">
    <location>
        <begin position="5"/>
        <end position="46"/>
    </location>
</feature>
<dbReference type="GO" id="GO:0031297">
    <property type="term" value="P:replication fork processing"/>
    <property type="evidence" value="ECO:0007669"/>
    <property type="project" value="TreeGrafter"/>
</dbReference>
<protein>
    <submittedName>
        <fullName evidence="8">TRAF-interacting protein</fullName>
    </submittedName>
</protein>
<dbReference type="OrthoDB" id="1714475at2759"/>
<evidence type="ECO:0000313" key="8">
    <source>
        <dbReference type="EMBL" id="KFM71411.1"/>
    </source>
</evidence>
<dbReference type="STRING" id="407821.A0A087U222"/>
<sequence>MRAFCPICADLFDEDSSMVAPPCGHVFHENCLLKWLNESRTCPDCRIRVTQEKIIKLYFGVQKCGSFNVENATAENEINCLKVKLKEKDMELKKFQNEKNQLVSYCEKAENQVSKLEQEKYENESEINNLKLKLKSLSKLEVKVQKLEQRNAALINDLEHLDHVRTIVSASQQDVENLMNSYGNGPGAVQQISIFCSVLKRELRQVSEAKAQLQNENASLKKDFGLVNQQLKNVLRHKEAHDSSLAKEIKNVSSPKRSLTVPDKPSIAEDHGSRQGCYRRSSSSLTPISVPVGDKKRKMDVVVLDKEVATSSRPVKHATSLVAANCVKSSKPKDEDSVIQTGYNGLGGHGRILIRASYLKLKKRRQ</sequence>
<evidence type="ECO:0000256" key="2">
    <source>
        <dbReference type="ARBA" id="ARBA00022771"/>
    </source>
</evidence>
<dbReference type="Proteomes" id="UP000054359">
    <property type="component" value="Unassembled WGS sequence"/>
</dbReference>
<dbReference type="GO" id="GO:0061630">
    <property type="term" value="F:ubiquitin protein ligase activity"/>
    <property type="evidence" value="ECO:0007669"/>
    <property type="project" value="TreeGrafter"/>
</dbReference>
<feature type="region of interest" description="Disordered" evidence="6">
    <location>
        <begin position="250"/>
        <end position="291"/>
    </location>
</feature>
<feature type="coiled-coil region" evidence="5">
    <location>
        <begin position="196"/>
        <end position="230"/>
    </location>
</feature>
<dbReference type="SMART" id="SM00744">
    <property type="entry name" value="RINGv"/>
    <property type="match status" value="1"/>
</dbReference>
<keyword evidence="3" id="KW-0862">Zinc</keyword>
<dbReference type="GO" id="GO:0005634">
    <property type="term" value="C:nucleus"/>
    <property type="evidence" value="ECO:0007669"/>
    <property type="project" value="TreeGrafter"/>
</dbReference>
<dbReference type="GO" id="GO:0008270">
    <property type="term" value="F:zinc ion binding"/>
    <property type="evidence" value="ECO:0007669"/>
    <property type="project" value="UniProtKB-KW"/>
</dbReference>
<dbReference type="PANTHER" id="PTHR46569">
    <property type="entry name" value="E3 UBIQUITIN-PROTEIN LIGASE TRAIP"/>
    <property type="match status" value="1"/>
</dbReference>
<keyword evidence="1" id="KW-0479">Metal-binding</keyword>
<evidence type="ECO:0000256" key="3">
    <source>
        <dbReference type="ARBA" id="ARBA00022833"/>
    </source>
</evidence>
<evidence type="ECO:0000256" key="5">
    <source>
        <dbReference type="SAM" id="Coils"/>
    </source>
</evidence>
<evidence type="ECO:0000313" key="9">
    <source>
        <dbReference type="Proteomes" id="UP000054359"/>
    </source>
</evidence>
<organism evidence="8 9">
    <name type="scientific">Stegodyphus mimosarum</name>
    <name type="common">African social velvet spider</name>
    <dbReference type="NCBI Taxonomy" id="407821"/>
    <lineage>
        <taxon>Eukaryota</taxon>
        <taxon>Metazoa</taxon>
        <taxon>Ecdysozoa</taxon>
        <taxon>Arthropoda</taxon>
        <taxon>Chelicerata</taxon>
        <taxon>Arachnida</taxon>
        <taxon>Araneae</taxon>
        <taxon>Araneomorphae</taxon>
        <taxon>Entelegynae</taxon>
        <taxon>Eresoidea</taxon>
        <taxon>Eresidae</taxon>
        <taxon>Stegodyphus</taxon>
    </lineage>
</organism>
<dbReference type="InterPro" id="IPR011016">
    <property type="entry name" value="Znf_RING-CH"/>
</dbReference>
<dbReference type="Gene3D" id="3.30.40.10">
    <property type="entry name" value="Zinc/RING finger domain, C3HC4 (zinc finger)"/>
    <property type="match status" value="1"/>
</dbReference>
<dbReference type="InterPro" id="IPR001841">
    <property type="entry name" value="Znf_RING"/>
</dbReference>
<dbReference type="GO" id="GO:0090734">
    <property type="term" value="C:site of DNA damage"/>
    <property type="evidence" value="ECO:0007669"/>
    <property type="project" value="TreeGrafter"/>
</dbReference>
<name>A0A087U222_STEMI</name>
<evidence type="ECO:0000259" key="7">
    <source>
        <dbReference type="PROSITE" id="PS50089"/>
    </source>
</evidence>
<accession>A0A087U222</accession>
<evidence type="ECO:0000256" key="6">
    <source>
        <dbReference type="SAM" id="MobiDB-lite"/>
    </source>
</evidence>
<keyword evidence="5" id="KW-0175">Coiled coil</keyword>
<feature type="coiled-coil region" evidence="5">
    <location>
        <begin position="71"/>
        <end position="164"/>
    </location>
</feature>